<sequence>MINNKGMTLVEEIVALAIISIASLIMLVGFSTAANVFADSTRYKDITNKQYAALLGNENTDKDINVSNEDAKVIIKVADKVITVKTNQSNATSKKDSQTMLSKLNFNNINLSNTPQTVANCNDFLDSVLSFTTIKQFDEWIAEQGIDVASYNGWYKNNDCYRYYYYNRYGAAHLTLEQDIINECNRIFDEVHLHQYYRSFYQ</sequence>
<organism evidence="2">
    <name type="scientific">Thomasclavelia ramosa</name>
    <dbReference type="NCBI Taxonomy" id="1547"/>
    <lineage>
        <taxon>Bacteria</taxon>
        <taxon>Bacillati</taxon>
        <taxon>Bacillota</taxon>
        <taxon>Erysipelotrichia</taxon>
        <taxon>Erysipelotrichales</taxon>
        <taxon>Coprobacillaceae</taxon>
        <taxon>Thomasclavelia</taxon>
    </lineage>
</organism>
<evidence type="ECO:0000313" key="2">
    <source>
        <dbReference type="EMBL" id="VYT59650.1"/>
    </source>
</evidence>
<dbReference type="AlphaFoldDB" id="A0A6N2Y1N1"/>
<dbReference type="NCBIfam" id="TIGR02532">
    <property type="entry name" value="IV_pilin_GFxxxE"/>
    <property type="match status" value="1"/>
</dbReference>
<dbReference type="InterPro" id="IPR012902">
    <property type="entry name" value="N_methyl_site"/>
</dbReference>
<keyword evidence="1" id="KW-0472">Membrane</keyword>
<dbReference type="Pfam" id="PF07963">
    <property type="entry name" value="N_methyl"/>
    <property type="match status" value="1"/>
</dbReference>
<dbReference type="EMBL" id="CACRTL010000008">
    <property type="protein sequence ID" value="VYT59650.1"/>
    <property type="molecule type" value="Genomic_DNA"/>
</dbReference>
<proteinExistence type="predicted"/>
<evidence type="ECO:0008006" key="3">
    <source>
        <dbReference type="Google" id="ProtNLM"/>
    </source>
</evidence>
<evidence type="ECO:0000256" key="1">
    <source>
        <dbReference type="SAM" id="Phobius"/>
    </source>
</evidence>
<keyword evidence="1" id="KW-0812">Transmembrane</keyword>
<gene>
    <name evidence="2" type="ORF">CRLFYP8_01166</name>
</gene>
<reference evidence="2" key="1">
    <citation type="submission" date="2019-11" db="EMBL/GenBank/DDBJ databases">
        <authorList>
            <person name="Feng L."/>
        </authorList>
    </citation>
    <scope>NUCLEOTIDE SEQUENCE</scope>
    <source>
        <strain evidence="2">CramosumLFYP8</strain>
    </source>
</reference>
<protein>
    <recommendedName>
        <fullName evidence="3">Prepilin-type N-terminal cleavage/methylation domain-containing protein</fullName>
    </recommendedName>
</protein>
<feature type="transmembrane region" description="Helical" evidence="1">
    <location>
        <begin position="13"/>
        <end position="38"/>
    </location>
</feature>
<dbReference type="RefSeq" id="WP_422099916.1">
    <property type="nucleotide sequence ID" value="NZ_CACRTL010000008.1"/>
</dbReference>
<keyword evidence="1" id="KW-1133">Transmembrane helix</keyword>
<name>A0A6N2Y1N1_9FIRM</name>
<accession>A0A6N2Y1N1</accession>